<gene>
    <name evidence="12" type="ORF">VitviT2T_018993</name>
</gene>
<keyword evidence="3" id="KW-0479">Metal-binding</keyword>
<evidence type="ECO:0000256" key="4">
    <source>
        <dbReference type="ARBA" id="ARBA00022771"/>
    </source>
</evidence>
<accession>A0ABY9D277</accession>
<keyword evidence="4 9" id="KW-0863">Zinc-finger</keyword>
<organism evidence="12 13">
    <name type="scientific">Vitis vinifera</name>
    <name type="common">Grape</name>
    <dbReference type="NCBI Taxonomy" id="29760"/>
    <lineage>
        <taxon>Eukaryota</taxon>
        <taxon>Viridiplantae</taxon>
        <taxon>Streptophyta</taxon>
        <taxon>Embryophyta</taxon>
        <taxon>Tracheophyta</taxon>
        <taxon>Spermatophyta</taxon>
        <taxon>Magnoliopsida</taxon>
        <taxon>eudicotyledons</taxon>
        <taxon>Gunneridae</taxon>
        <taxon>Pentapetalae</taxon>
        <taxon>rosids</taxon>
        <taxon>Vitales</taxon>
        <taxon>Vitaceae</taxon>
        <taxon>Viteae</taxon>
        <taxon>Vitis</taxon>
    </lineage>
</organism>
<dbReference type="Gene3D" id="3.30.40.10">
    <property type="entry name" value="Zinc/RING finger domain, C3HC4 (zinc finger)"/>
    <property type="match status" value="1"/>
</dbReference>
<dbReference type="PANTHER" id="PTHR46539">
    <property type="entry name" value="E3 UBIQUITIN-PROTEIN LIGASE ATL42"/>
    <property type="match status" value="1"/>
</dbReference>
<dbReference type="InterPro" id="IPR013083">
    <property type="entry name" value="Znf_RING/FYVE/PHD"/>
</dbReference>
<evidence type="ECO:0000256" key="6">
    <source>
        <dbReference type="ARBA" id="ARBA00022989"/>
    </source>
</evidence>
<dbReference type="PANTHER" id="PTHR46539:SF25">
    <property type="entry name" value="(WILD MALAYSIAN BANANA) HYPOTHETICAL PROTEIN"/>
    <property type="match status" value="1"/>
</dbReference>
<keyword evidence="5" id="KW-0862">Zinc</keyword>
<comment type="subcellular location">
    <subcellularLocation>
        <location evidence="1">Membrane</location>
    </subcellularLocation>
</comment>
<proteinExistence type="inferred from homology"/>
<dbReference type="Proteomes" id="UP001227230">
    <property type="component" value="Chromosome 13"/>
</dbReference>
<dbReference type="EMBL" id="CP126660">
    <property type="protein sequence ID" value="WKA00656.1"/>
    <property type="molecule type" value="Genomic_DNA"/>
</dbReference>
<dbReference type="PROSITE" id="PS50089">
    <property type="entry name" value="ZF_RING_2"/>
    <property type="match status" value="1"/>
</dbReference>
<evidence type="ECO:0000256" key="5">
    <source>
        <dbReference type="ARBA" id="ARBA00022833"/>
    </source>
</evidence>
<evidence type="ECO:0000256" key="10">
    <source>
        <dbReference type="SAM" id="Phobius"/>
    </source>
</evidence>
<keyword evidence="13" id="KW-1185">Reference proteome</keyword>
<sequence>MPSVKSLASAPLDCGASTGDCRSGMSAYMITGGKSLQKFHNTVCPDCKPIRTVDDNSGAEVRRLCSSCRSVPSPAGTWAIRTSRRASSTSPATPRCRILTLPNVFVHALLKVNGSGNAASIAIIEKTVTSCQTSTNLHKLDPLQLLPPWPIHHPHILNPPPCSHHQTTCPPTMSSQDTSHLRWRYTEFDDQSFEIRGRTLFFIIVLFSFILIITLLFLYARWVCRYNRQVPATSVRPAPTPPPPQGLDPAIISSLPIVLHQQSPSPAGSSIEDCCICLGIFQEGDKVKILPQCHHYYHSECVDRWLGTHTSCPLCRASVRVHSLP</sequence>
<keyword evidence="2 10" id="KW-0812">Transmembrane</keyword>
<evidence type="ECO:0000256" key="7">
    <source>
        <dbReference type="ARBA" id="ARBA00023136"/>
    </source>
</evidence>
<evidence type="ECO:0000256" key="9">
    <source>
        <dbReference type="PROSITE-ProRule" id="PRU00175"/>
    </source>
</evidence>
<keyword evidence="6 10" id="KW-1133">Transmembrane helix</keyword>
<protein>
    <recommendedName>
        <fullName evidence="11">RING-type domain-containing protein</fullName>
    </recommendedName>
</protein>
<reference evidence="12 13" key="1">
    <citation type="journal article" date="2023" name="Hortic Res">
        <title>The complete reference genome for grapevine (Vitis vinifera L.) genetics and breeding.</title>
        <authorList>
            <person name="Shi X."/>
            <person name="Cao S."/>
            <person name="Wang X."/>
            <person name="Huang S."/>
            <person name="Wang Y."/>
            <person name="Liu Z."/>
            <person name="Liu W."/>
            <person name="Leng X."/>
            <person name="Peng Y."/>
            <person name="Wang N."/>
            <person name="Wang Y."/>
            <person name="Ma Z."/>
            <person name="Xu X."/>
            <person name="Zhang F."/>
            <person name="Xue H."/>
            <person name="Zhong H."/>
            <person name="Wang Y."/>
            <person name="Zhang K."/>
            <person name="Velt A."/>
            <person name="Avia K."/>
            <person name="Holtgrawe D."/>
            <person name="Grimplet J."/>
            <person name="Matus J.T."/>
            <person name="Ware D."/>
            <person name="Wu X."/>
            <person name="Wang H."/>
            <person name="Liu C."/>
            <person name="Fang Y."/>
            <person name="Rustenholz C."/>
            <person name="Cheng Z."/>
            <person name="Xiao H."/>
            <person name="Zhou Y."/>
        </authorList>
    </citation>
    <scope>NUCLEOTIDE SEQUENCE [LARGE SCALE GENOMIC DNA]</scope>
    <source>
        <strain evidence="13">cv. Pinot noir / PN40024</strain>
        <tissue evidence="12">Leaf</tissue>
    </source>
</reference>
<comment type="similarity">
    <text evidence="8">Belongs to the RING-type zinc finger family. ATL subfamily.</text>
</comment>
<feature type="transmembrane region" description="Helical" evidence="10">
    <location>
        <begin position="200"/>
        <end position="220"/>
    </location>
</feature>
<evidence type="ECO:0000256" key="8">
    <source>
        <dbReference type="ARBA" id="ARBA00024209"/>
    </source>
</evidence>
<dbReference type="SMART" id="SM00184">
    <property type="entry name" value="RING"/>
    <property type="match status" value="1"/>
</dbReference>
<evidence type="ECO:0000256" key="2">
    <source>
        <dbReference type="ARBA" id="ARBA00022692"/>
    </source>
</evidence>
<keyword evidence="7 10" id="KW-0472">Membrane</keyword>
<dbReference type="Pfam" id="PF13639">
    <property type="entry name" value="zf-RING_2"/>
    <property type="match status" value="1"/>
</dbReference>
<evidence type="ECO:0000313" key="13">
    <source>
        <dbReference type="Proteomes" id="UP001227230"/>
    </source>
</evidence>
<dbReference type="InterPro" id="IPR001841">
    <property type="entry name" value="Znf_RING"/>
</dbReference>
<dbReference type="SUPFAM" id="SSF57850">
    <property type="entry name" value="RING/U-box"/>
    <property type="match status" value="1"/>
</dbReference>
<evidence type="ECO:0000313" key="12">
    <source>
        <dbReference type="EMBL" id="WKA00656.1"/>
    </source>
</evidence>
<feature type="domain" description="RING-type" evidence="11">
    <location>
        <begin position="274"/>
        <end position="316"/>
    </location>
</feature>
<evidence type="ECO:0000259" key="11">
    <source>
        <dbReference type="PROSITE" id="PS50089"/>
    </source>
</evidence>
<name>A0ABY9D277_VITVI</name>
<evidence type="ECO:0000256" key="1">
    <source>
        <dbReference type="ARBA" id="ARBA00004370"/>
    </source>
</evidence>
<evidence type="ECO:0000256" key="3">
    <source>
        <dbReference type="ARBA" id="ARBA00022723"/>
    </source>
</evidence>